<evidence type="ECO:0000313" key="2">
    <source>
        <dbReference type="EMBL" id="CAD8824270.1"/>
    </source>
</evidence>
<dbReference type="AlphaFoldDB" id="A0A7S1EUF3"/>
<feature type="compositionally biased region" description="Acidic residues" evidence="1">
    <location>
        <begin position="34"/>
        <end position="44"/>
    </location>
</feature>
<accession>A0A7S1EUF3</accession>
<feature type="region of interest" description="Disordered" evidence="1">
    <location>
        <begin position="33"/>
        <end position="101"/>
    </location>
</feature>
<feature type="compositionally biased region" description="Basic residues" evidence="1">
    <location>
        <begin position="60"/>
        <end position="88"/>
    </location>
</feature>
<name>A0A7S1EUF3_9RHOD</name>
<evidence type="ECO:0000256" key="1">
    <source>
        <dbReference type="SAM" id="MobiDB-lite"/>
    </source>
</evidence>
<proteinExistence type="predicted"/>
<gene>
    <name evidence="2" type="ORF">TOLI1172_LOCUS8669</name>
</gene>
<protein>
    <submittedName>
        <fullName evidence="2">Uncharacterized protein</fullName>
    </submittedName>
</protein>
<sequence>MEIVKDMNRGEIFEEDDSEIEGLKSVYLRRKGEEECESGDDDGNEGVVGSVVTEEEKSHGKVQQRLSRRIKKKKLIQNKKKKKSGKNQKKLEGEDENGNRFDGLKFVHEIPFWDTQNRKKVRLELNPKDIKVDLAALKH</sequence>
<organism evidence="2">
    <name type="scientific">Timspurckia oligopyrenoides</name>
    <dbReference type="NCBI Taxonomy" id="708627"/>
    <lineage>
        <taxon>Eukaryota</taxon>
        <taxon>Rhodophyta</taxon>
        <taxon>Bangiophyceae</taxon>
        <taxon>Porphyridiales</taxon>
        <taxon>Porphyridiaceae</taxon>
        <taxon>Timspurckia</taxon>
    </lineage>
</organism>
<feature type="compositionally biased region" description="Basic and acidic residues" evidence="1">
    <location>
        <begin position="89"/>
        <end position="101"/>
    </location>
</feature>
<reference evidence="2" key="1">
    <citation type="submission" date="2021-01" db="EMBL/GenBank/DDBJ databases">
        <authorList>
            <person name="Corre E."/>
            <person name="Pelletier E."/>
            <person name="Niang G."/>
            <person name="Scheremetjew M."/>
            <person name="Finn R."/>
            <person name="Kale V."/>
            <person name="Holt S."/>
            <person name="Cochrane G."/>
            <person name="Meng A."/>
            <person name="Brown T."/>
            <person name="Cohen L."/>
        </authorList>
    </citation>
    <scope>NUCLEOTIDE SEQUENCE</scope>
    <source>
        <strain evidence="2">CCMP3278</strain>
    </source>
</reference>
<dbReference type="EMBL" id="HBFP01011966">
    <property type="protein sequence ID" value="CAD8824270.1"/>
    <property type="molecule type" value="Transcribed_RNA"/>
</dbReference>